<dbReference type="Proteomes" id="UP000078512">
    <property type="component" value="Unassembled WGS sequence"/>
</dbReference>
<dbReference type="PANTHER" id="PTHR22876:SF5">
    <property type="entry name" value="CHROMOSOME 9 OPEN READING FRAME 85"/>
    <property type="match status" value="1"/>
</dbReference>
<protein>
    <submittedName>
        <fullName evidence="1">Uncharacterized protein</fullName>
    </submittedName>
</protein>
<evidence type="ECO:0000313" key="2">
    <source>
        <dbReference type="Proteomes" id="UP000078512"/>
    </source>
</evidence>
<reference evidence="1 2" key="1">
    <citation type="submission" date="2016-05" db="EMBL/GenBank/DDBJ databases">
        <title>Genome sequencing reveals origins of a unique bacterial endosymbiosis in the earliest lineages of terrestrial Fungi.</title>
        <authorList>
            <consortium name="DOE Joint Genome Institute"/>
            <person name="Uehling J."/>
            <person name="Gryganskyi A."/>
            <person name="Hameed K."/>
            <person name="Tschaplinski T."/>
            <person name="Misztal P."/>
            <person name="Wu S."/>
            <person name="Desiro A."/>
            <person name="Vande Pol N."/>
            <person name="Du Z.-Y."/>
            <person name="Zienkiewicz A."/>
            <person name="Zienkiewicz K."/>
            <person name="Morin E."/>
            <person name="Tisserant E."/>
            <person name="Splivallo R."/>
            <person name="Hainaut M."/>
            <person name="Henrissat B."/>
            <person name="Ohm R."/>
            <person name="Kuo A."/>
            <person name="Yan J."/>
            <person name="Lipzen A."/>
            <person name="Nolan M."/>
            <person name="Labutti K."/>
            <person name="Barry K."/>
            <person name="Goldstein A."/>
            <person name="Labbe J."/>
            <person name="Schadt C."/>
            <person name="Tuskan G."/>
            <person name="Grigoriev I."/>
            <person name="Martin F."/>
            <person name="Vilgalys R."/>
            <person name="Bonito G."/>
        </authorList>
    </citation>
    <scope>NUCLEOTIDE SEQUENCE [LARGE SCALE GENOMIC DNA]</scope>
    <source>
        <strain evidence="1 2">AG-77</strain>
    </source>
</reference>
<dbReference type="OrthoDB" id="250548at2759"/>
<sequence>CVTCEQEAIKDAYHGMCNRCTRESNVCAKCQESREIVLTISEQRRGSSQNRSSSSVS</sequence>
<dbReference type="EMBL" id="KV442017">
    <property type="protein sequence ID" value="OAQ34639.1"/>
    <property type="molecule type" value="Genomic_DNA"/>
</dbReference>
<dbReference type="InterPro" id="IPR019351">
    <property type="entry name" value="DUF2039"/>
</dbReference>
<feature type="non-terminal residue" evidence="1">
    <location>
        <position position="1"/>
    </location>
</feature>
<proteinExistence type="predicted"/>
<dbReference type="AlphaFoldDB" id="A0A197KE23"/>
<gene>
    <name evidence="1" type="ORF">K457DRAFT_67668</name>
</gene>
<name>A0A197KE23_9FUNG</name>
<dbReference type="Pfam" id="PF10217">
    <property type="entry name" value="DUF2039"/>
    <property type="match status" value="1"/>
</dbReference>
<keyword evidence="2" id="KW-1185">Reference proteome</keyword>
<evidence type="ECO:0000313" key="1">
    <source>
        <dbReference type="EMBL" id="OAQ34639.1"/>
    </source>
</evidence>
<organism evidence="1 2">
    <name type="scientific">Linnemannia elongata AG-77</name>
    <dbReference type="NCBI Taxonomy" id="1314771"/>
    <lineage>
        <taxon>Eukaryota</taxon>
        <taxon>Fungi</taxon>
        <taxon>Fungi incertae sedis</taxon>
        <taxon>Mucoromycota</taxon>
        <taxon>Mortierellomycotina</taxon>
        <taxon>Mortierellomycetes</taxon>
        <taxon>Mortierellales</taxon>
        <taxon>Mortierellaceae</taxon>
        <taxon>Linnemannia</taxon>
    </lineage>
</organism>
<accession>A0A197KE23</accession>
<dbReference type="PANTHER" id="PTHR22876">
    <property type="entry name" value="ZGC:101016"/>
    <property type="match status" value="1"/>
</dbReference>